<feature type="compositionally biased region" description="Polar residues" evidence="1">
    <location>
        <begin position="386"/>
        <end position="395"/>
    </location>
</feature>
<evidence type="ECO:0008006" key="5">
    <source>
        <dbReference type="Google" id="ProtNLM"/>
    </source>
</evidence>
<name>A0A409YBI7_9AGAR</name>
<comment type="caution">
    <text evidence="3">The sequence shown here is derived from an EMBL/GenBank/DDBJ whole genome shotgun (WGS) entry which is preliminary data.</text>
</comment>
<keyword evidence="4" id="KW-1185">Reference proteome</keyword>
<protein>
    <recommendedName>
        <fullName evidence="5">Transmembrane protein</fullName>
    </recommendedName>
</protein>
<feature type="transmembrane region" description="Helical" evidence="2">
    <location>
        <begin position="308"/>
        <end position="329"/>
    </location>
</feature>
<proteinExistence type="predicted"/>
<dbReference type="AlphaFoldDB" id="A0A409YBI7"/>
<evidence type="ECO:0000256" key="1">
    <source>
        <dbReference type="SAM" id="MobiDB-lite"/>
    </source>
</evidence>
<evidence type="ECO:0000256" key="2">
    <source>
        <dbReference type="SAM" id="Phobius"/>
    </source>
</evidence>
<keyword evidence="2" id="KW-0472">Membrane</keyword>
<dbReference type="InParanoid" id="A0A409YBI7"/>
<evidence type="ECO:0000313" key="3">
    <source>
        <dbReference type="EMBL" id="PPR00374.1"/>
    </source>
</evidence>
<dbReference type="Proteomes" id="UP000284842">
    <property type="component" value="Unassembled WGS sequence"/>
</dbReference>
<gene>
    <name evidence="3" type="ORF">CVT24_004408</name>
</gene>
<keyword evidence="2" id="KW-1133">Transmembrane helix</keyword>
<keyword evidence="2" id="KW-0812">Transmembrane</keyword>
<sequence length="423" mass="46302">MTPRIIYDDADSDIIISGRPHWRANTGVASAYRQTTTTYDPVNTTTGLKPQLEFFFYGSDVAIYGPPVADNVSISYTIDGSRPRPLELIRYSSAPQHGLKLWGLENLDMSYHDIEIIPESGSFSYDYIAFTPNRLTQLARKRLIMDDNDSELQYSSGWTSASNTTIQSITSGIPYNNSLKGTNTVSASMSFNFTGSSVSVFGSLNQQAGRLAFSYSVNNSVPETVTLFTGAPIANNSWYSNRELFHKDLVPGKHSVNLQLLEATDSQMLWVDYVAFEGTSTTTLTATSSIPTPTAVSSSTNPLGTGQIAAIVIVALILFFCCCFGQKAVEYGQRRRRRSTDEYHMSETANNMGHPVIIVVPPSNQPSAIIHNYISAAGTMPRPQMTDPSQSSTLPAYQPPNPPARDAGPVEAPPPYNPNLYTR</sequence>
<organism evidence="3 4">
    <name type="scientific">Panaeolus cyanescens</name>
    <dbReference type="NCBI Taxonomy" id="181874"/>
    <lineage>
        <taxon>Eukaryota</taxon>
        <taxon>Fungi</taxon>
        <taxon>Dikarya</taxon>
        <taxon>Basidiomycota</taxon>
        <taxon>Agaricomycotina</taxon>
        <taxon>Agaricomycetes</taxon>
        <taxon>Agaricomycetidae</taxon>
        <taxon>Agaricales</taxon>
        <taxon>Agaricineae</taxon>
        <taxon>Galeropsidaceae</taxon>
        <taxon>Panaeolus</taxon>
    </lineage>
</organism>
<dbReference type="Gene3D" id="2.60.120.260">
    <property type="entry name" value="Galactose-binding domain-like"/>
    <property type="match status" value="1"/>
</dbReference>
<feature type="region of interest" description="Disordered" evidence="1">
    <location>
        <begin position="379"/>
        <end position="423"/>
    </location>
</feature>
<reference evidence="3 4" key="1">
    <citation type="journal article" date="2018" name="Evol. Lett.">
        <title>Horizontal gene cluster transfer increased hallucinogenic mushroom diversity.</title>
        <authorList>
            <person name="Reynolds H.T."/>
            <person name="Vijayakumar V."/>
            <person name="Gluck-Thaler E."/>
            <person name="Korotkin H.B."/>
            <person name="Matheny P.B."/>
            <person name="Slot J.C."/>
        </authorList>
    </citation>
    <scope>NUCLEOTIDE SEQUENCE [LARGE SCALE GENOMIC DNA]</scope>
    <source>
        <strain evidence="3 4">2629</strain>
    </source>
</reference>
<dbReference type="OrthoDB" id="2927144at2759"/>
<accession>A0A409YBI7</accession>
<evidence type="ECO:0000313" key="4">
    <source>
        <dbReference type="Proteomes" id="UP000284842"/>
    </source>
</evidence>
<dbReference type="EMBL" id="NHTK01001314">
    <property type="protein sequence ID" value="PPR00374.1"/>
    <property type="molecule type" value="Genomic_DNA"/>
</dbReference>